<keyword evidence="6 22" id="KW-0540">Nuclease</keyword>
<evidence type="ECO:0000256" key="3">
    <source>
        <dbReference type="ARBA" id="ARBA00007913"/>
    </source>
</evidence>
<evidence type="ECO:0000259" key="25">
    <source>
        <dbReference type="Pfam" id="PF13087"/>
    </source>
</evidence>
<evidence type="ECO:0000256" key="19">
    <source>
        <dbReference type="ARBA" id="ARBA00023242"/>
    </source>
</evidence>
<evidence type="ECO:0000256" key="13">
    <source>
        <dbReference type="ARBA" id="ARBA00022840"/>
    </source>
</evidence>
<evidence type="ECO:0000256" key="17">
    <source>
        <dbReference type="ARBA" id="ARBA00023128"/>
    </source>
</evidence>
<evidence type="ECO:0000256" key="21">
    <source>
        <dbReference type="ARBA" id="ARBA00047995"/>
    </source>
</evidence>
<keyword evidence="14 22" id="KW-0408">Iron</keyword>
<dbReference type="FunFam" id="3.40.50.300:FF:000789">
    <property type="entry name" value="DNA replication ATP-dependent helicase/nuclease DNA2"/>
    <property type="match status" value="1"/>
</dbReference>
<evidence type="ECO:0000256" key="18">
    <source>
        <dbReference type="ARBA" id="ARBA00023204"/>
    </source>
</evidence>
<dbReference type="GO" id="GO:0005634">
    <property type="term" value="C:nucleus"/>
    <property type="evidence" value="ECO:0007669"/>
    <property type="project" value="UniProtKB-SubCell"/>
</dbReference>
<dbReference type="Proteomes" id="UP000007875">
    <property type="component" value="Unassembled WGS sequence"/>
</dbReference>
<keyword evidence="22" id="KW-0158">Chromosome</keyword>
<dbReference type="Pfam" id="PF08696">
    <property type="entry name" value="Dna2"/>
    <property type="match status" value="1"/>
</dbReference>
<dbReference type="GO" id="GO:0071932">
    <property type="term" value="P:replication fork reversal"/>
    <property type="evidence" value="ECO:0007669"/>
    <property type="project" value="TreeGrafter"/>
</dbReference>
<keyword evidence="5 22" id="KW-0235">DNA replication</keyword>
<comment type="cofactor">
    <cofactor evidence="1">
        <name>[4Fe-4S] cluster</name>
        <dbReference type="ChEBI" id="CHEBI:49883"/>
    </cofactor>
</comment>
<feature type="domain" description="DNA2/NAM7 helicase helicase" evidence="24">
    <location>
        <begin position="665"/>
        <end position="738"/>
    </location>
</feature>
<evidence type="ECO:0000313" key="26">
    <source>
        <dbReference type="Ensembl" id="ENSCSAVP00000017120.1"/>
    </source>
</evidence>
<dbReference type="InterPro" id="IPR011604">
    <property type="entry name" value="PDDEXK-like_dom_sf"/>
</dbReference>
<dbReference type="GO" id="GO:0005694">
    <property type="term" value="C:chromosome"/>
    <property type="evidence" value="ECO:0007669"/>
    <property type="project" value="UniProtKB-SubCell"/>
</dbReference>
<dbReference type="EC" id="3.1.-.-" evidence="22"/>
<keyword evidence="4 22" id="KW-0004">4Fe-4S</keyword>
<comment type="subcellular location">
    <subcellularLocation>
        <location evidence="2">Mitochondrion</location>
    </subcellularLocation>
    <subcellularLocation>
        <location evidence="22">Nucleus</location>
    </subcellularLocation>
    <subcellularLocation>
        <location evidence="22">Chromosome</location>
    </subcellularLocation>
</comment>
<dbReference type="InterPro" id="IPR026851">
    <property type="entry name" value="Dna2/JHS1_DEXXQ-box"/>
</dbReference>
<dbReference type="GO" id="GO:0003677">
    <property type="term" value="F:DNA binding"/>
    <property type="evidence" value="ECO:0007669"/>
    <property type="project" value="UniProtKB-UniRule"/>
</dbReference>
<evidence type="ECO:0000256" key="11">
    <source>
        <dbReference type="ARBA" id="ARBA00022801"/>
    </source>
</evidence>
<dbReference type="FunFam" id="3.40.50.300:FF:000721">
    <property type="entry name" value="DNA replication ATP-dependent helicase/nuclease DNA2"/>
    <property type="match status" value="1"/>
</dbReference>
<feature type="domain" description="DNA2/NAM7 helicase helicase" evidence="24">
    <location>
        <begin position="562"/>
        <end position="651"/>
    </location>
</feature>
<reference evidence="26" key="2">
    <citation type="submission" date="2025-08" db="UniProtKB">
        <authorList>
            <consortium name="Ensembl"/>
        </authorList>
    </citation>
    <scope>IDENTIFICATION</scope>
</reference>
<keyword evidence="17" id="KW-0496">Mitochondrion</keyword>
<evidence type="ECO:0000256" key="5">
    <source>
        <dbReference type="ARBA" id="ARBA00022705"/>
    </source>
</evidence>
<dbReference type="Gene3D" id="3.90.320.10">
    <property type="match status" value="1"/>
</dbReference>
<comment type="function">
    <text evidence="22">Key enzyme involved in DNA replication and DNA repair. Involved in Okazaki fragments processing by cleaving long flaps that escape FEN1: flaps that are longer than 27 nucleotides are coated by replication protein A complex (RPA), leading to recruit DNA2 which cleaves the flap until it is too short to bind RPA and becomes a substrate for FEN1. Also involved in 5'-end resection of DNA during double-strand break (DSB) repair by mediating the cleavage of 5'-ssDNA.</text>
</comment>
<dbReference type="InterPro" id="IPR041679">
    <property type="entry name" value="DNA2/NAM7-like_C"/>
</dbReference>
<evidence type="ECO:0000256" key="10">
    <source>
        <dbReference type="ARBA" id="ARBA00022763"/>
    </source>
</evidence>
<dbReference type="GeneTree" id="ENSGT00940000165719"/>
<dbReference type="GO" id="GO:0006281">
    <property type="term" value="P:DNA repair"/>
    <property type="evidence" value="ECO:0007669"/>
    <property type="project" value="UniProtKB-KW"/>
</dbReference>
<keyword evidence="18 22" id="KW-0234">DNA repair</keyword>
<proteinExistence type="inferred from homology"/>
<evidence type="ECO:0000259" key="24">
    <source>
        <dbReference type="Pfam" id="PF13086"/>
    </source>
</evidence>
<evidence type="ECO:0000259" key="23">
    <source>
        <dbReference type="Pfam" id="PF08696"/>
    </source>
</evidence>
<dbReference type="GO" id="GO:0017108">
    <property type="term" value="F:5'-flap endonuclease activity"/>
    <property type="evidence" value="ECO:0007669"/>
    <property type="project" value="UniProtKB-UniRule"/>
</dbReference>
<keyword evidence="13 22" id="KW-0067">ATP-binding</keyword>
<keyword evidence="19 22" id="KW-0539">Nucleus</keyword>
<evidence type="ECO:0000256" key="8">
    <source>
        <dbReference type="ARBA" id="ARBA00022741"/>
    </source>
</evidence>
<dbReference type="GO" id="GO:0017116">
    <property type="term" value="F:single-stranded DNA helicase activity"/>
    <property type="evidence" value="ECO:0007669"/>
    <property type="project" value="UniProtKB-UniRule"/>
</dbReference>
<dbReference type="FunFam" id="3.40.50.300:FF:000915">
    <property type="entry name" value="DNA replication ATP-dependent helicase/nuclease DNA2"/>
    <property type="match status" value="1"/>
</dbReference>
<keyword evidence="16 22" id="KW-0238">DNA-binding</keyword>
<dbReference type="EC" id="3.6.4.12" evidence="22"/>
<dbReference type="Pfam" id="PF13087">
    <property type="entry name" value="AAA_12"/>
    <property type="match status" value="1"/>
</dbReference>
<dbReference type="GO" id="GO:0005524">
    <property type="term" value="F:ATP binding"/>
    <property type="evidence" value="ECO:0007669"/>
    <property type="project" value="UniProtKB-UniRule"/>
</dbReference>
<keyword evidence="15 22" id="KW-0411">Iron-sulfur</keyword>
<dbReference type="PANTHER" id="PTHR10887:SF433">
    <property type="entry name" value="DNA REPLICATION ATP-DEPENDENT HELICASE_NUCLEASE DNA2"/>
    <property type="match status" value="1"/>
</dbReference>
<keyword evidence="12 22" id="KW-0347">Helicase</keyword>
<dbReference type="PANTHER" id="PTHR10887">
    <property type="entry name" value="DNA2/NAM7 HELICASE FAMILY"/>
    <property type="match status" value="1"/>
</dbReference>
<feature type="domain" description="DNA replication factor Dna2 N-terminal" evidence="23">
    <location>
        <begin position="1"/>
        <end position="207"/>
    </location>
</feature>
<reference evidence="27" key="1">
    <citation type="submission" date="2003-08" db="EMBL/GenBank/DDBJ databases">
        <authorList>
            <person name="Birren B."/>
            <person name="Nusbaum C."/>
            <person name="Abebe A."/>
            <person name="Abouelleil A."/>
            <person name="Adekoya E."/>
            <person name="Ait-zahra M."/>
            <person name="Allen N."/>
            <person name="Allen T."/>
            <person name="An P."/>
            <person name="Anderson M."/>
            <person name="Anderson S."/>
            <person name="Arachchi H."/>
            <person name="Armbruster J."/>
            <person name="Bachantsang P."/>
            <person name="Baldwin J."/>
            <person name="Barry A."/>
            <person name="Bayul T."/>
            <person name="Blitshsteyn B."/>
            <person name="Bloom T."/>
            <person name="Blye J."/>
            <person name="Boguslavskiy L."/>
            <person name="Borowsky M."/>
            <person name="Boukhgalter B."/>
            <person name="Brunache A."/>
            <person name="Butler J."/>
            <person name="Calixte N."/>
            <person name="Calvo S."/>
            <person name="Camarata J."/>
            <person name="Campo K."/>
            <person name="Chang J."/>
            <person name="Cheshatsang Y."/>
            <person name="Citroen M."/>
            <person name="Collymore A."/>
            <person name="Considine T."/>
            <person name="Cook A."/>
            <person name="Cooke P."/>
            <person name="Corum B."/>
            <person name="Cuomo C."/>
            <person name="David R."/>
            <person name="Dawoe T."/>
            <person name="Degray S."/>
            <person name="Dodge S."/>
            <person name="Dooley K."/>
            <person name="Dorje P."/>
            <person name="Dorjee K."/>
            <person name="Dorris L."/>
            <person name="Duffey N."/>
            <person name="Dupes A."/>
            <person name="Elkins T."/>
            <person name="Engels R."/>
            <person name="Erickson J."/>
            <person name="Farina A."/>
            <person name="Faro S."/>
            <person name="Ferreira P."/>
            <person name="Fischer H."/>
            <person name="Fitzgerald M."/>
            <person name="Foley K."/>
            <person name="Gage D."/>
            <person name="Galagan J."/>
            <person name="Gearin G."/>
            <person name="Gnerre S."/>
            <person name="Gnirke A."/>
            <person name="Goyette A."/>
            <person name="Graham J."/>
            <person name="Grandbois E."/>
            <person name="Gyaltsen K."/>
            <person name="Hafez N."/>
            <person name="Hagopian D."/>
            <person name="Hagos B."/>
            <person name="Hall J."/>
            <person name="Hatcher B."/>
            <person name="Heller A."/>
            <person name="Higgins H."/>
            <person name="Honan T."/>
            <person name="Horn A."/>
            <person name="Houde N."/>
            <person name="Hughes L."/>
            <person name="Hulme W."/>
            <person name="Husby E."/>
            <person name="Iliev I."/>
            <person name="Jaffe D."/>
            <person name="Jones C."/>
            <person name="Kamal M."/>
            <person name="Kamat A."/>
            <person name="Kamvysselis M."/>
            <person name="Karlsson E."/>
            <person name="Kells C."/>
            <person name="Kieu A."/>
            <person name="Kisner P."/>
            <person name="Kodira C."/>
            <person name="Kulbokas E."/>
            <person name="Labutti K."/>
            <person name="Lama D."/>
            <person name="Landers T."/>
            <person name="Leger J."/>
            <person name="Levine S."/>
            <person name="Lewis D."/>
            <person name="Lewis T."/>
            <person name="Lindblad-toh K."/>
            <person name="Liu X."/>
            <person name="Lokyitsang T."/>
            <person name="Lokyitsang Y."/>
            <person name="Lucien O."/>
            <person name="Lui A."/>
            <person name="Ma L.J."/>
            <person name="Mabbitt R."/>
            <person name="Macdonald J."/>
            <person name="Maclean C."/>
            <person name="Major J."/>
            <person name="Manning J."/>
            <person name="Marabella R."/>
            <person name="Maru K."/>
            <person name="Matthews C."/>
            <person name="Mauceli E."/>
            <person name="Mccarthy M."/>
            <person name="Mcdonough S."/>
            <person name="Mcghee T."/>
            <person name="Meldrim J."/>
            <person name="Meneus L."/>
            <person name="Mesirov J."/>
            <person name="Mihalev A."/>
            <person name="Mihova T."/>
            <person name="Mikkelsen T."/>
            <person name="Mlenga V."/>
            <person name="Moru K."/>
            <person name="Mozes J."/>
            <person name="Mulrain L."/>
            <person name="Munson G."/>
            <person name="Naylor J."/>
            <person name="Newes C."/>
            <person name="Nguyen C."/>
            <person name="Nguyen N."/>
            <person name="Nguyen T."/>
            <person name="Nicol R."/>
            <person name="Nielsen C."/>
            <person name="Nizzari M."/>
            <person name="Norbu C."/>
            <person name="Norbu N."/>
            <person name="O'donnell P."/>
            <person name="Okoawo O."/>
            <person name="O'leary S."/>
            <person name="Omotosho B."/>
            <person name="O'neill K."/>
            <person name="Osman S."/>
            <person name="Parker S."/>
            <person name="Perrin D."/>
            <person name="Phunkhang P."/>
            <person name="Piqani B."/>
            <person name="Purcell S."/>
            <person name="Rachupka T."/>
            <person name="Ramasamy U."/>
            <person name="Rameau R."/>
            <person name="Ray V."/>
            <person name="Raymond C."/>
            <person name="Retta R."/>
            <person name="Richardson S."/>
            <person name="Rise C."/>
            <person name="Rodriguez J."/>
            <person name="Rogers J."/>
            <person name="Rogov P."/>
            <person name="Rutman M."/>
            <person name="Schupbach R."/>
            <person name="Seaman C."/>
            <person name="Settipalli S."/>
            <person name="Sharpe T."/>
            <person name="Sheridan J."/>
            <person name="Sherpa N."/>
            <person name="Shi J."/>
            <person name="Smirnov S."/>
            <person name="Smith C."/>
            <person name="Sougnez C."/>
            <person name="Spencer B."/>
            <person name="Stalker J."/>
            <person name="Stange-thomann N."/>
            <person name="Stavropoulos S."/>
            <person name="Stetson K."/>
            <person name="Stone C."/>
            <person name="Stone S."/>
            <person name="Stubbs M."/>
            <person name="Talamas J."/>
            <person name="Tchuinga P."/>
            <person name="Tenzing P."/>
            <person name="Tesfaye S."/>
            <person name="Theodore J."/>
            <person name="Thoulutsang Y."/>
            <person name="Topham K."/>
            <person name="Towey S."/>
            <person name="Tsamla T."/>
            <person name="Tsomo N."/>
            <person name="Vallee D."/>
            <person name="Vassiliev H."/>
            <person name="Venkataraman V."/>
            <person name="Vinson J."/>
            <person name="Vo A."/>
            <person name="Wade C."/>
            <person name="Wang S."/>
            <person name="Wangchuk T."/>
            <person name="Wangdi T."/>
            <person name="Whittaker C."/>
            <person name="Wilkinson J."/>
            <person name="Wu Y."/>
            <person name="Wyman D."/>
            <person name="Yadav S."/>
            <person name="Yang S."/>
            <person name="Yang X."/>
            <person name="Yeager S."/>
            <person name="Yee E."/>
            <person name="Young G."/>
            <person name="Zainoun J."/>
            <person name="Zembeck L."/>
            <person name="Zimmer A."/>
            <person name="Zody M."/>
            <person name="Lander E."/>
        </authorList>
    </citation>
    <scope>NUCLEOTIDE SEQUENCE [LARGE SCALE GENOMIC DNA]</scope>
</reference>
<feature type="domain" description="DNA2/NAM7 helicase-like C-terminal" evidence="25">
    <location>
        <begin position="746"/>
        <end position="959"/>
    </location>
</feature>
<dbReference type="Pfam" id="PF13086">
    <property type="entry name" value="AAA_11"/>
    <property type="match status" value="2"/>
</dbReference>
<dbReference type="AlphaFoldDB" id="H2ZHQ4"/>
<comment type="similarity">
    <text evidence="3 22">Belongs to the DNA2/NAM7 helicase family.</text>
</comment>
<evidence type="ECO:0000256" key="7">
    <source>
        <dbReference type="ARBA" id="ARBA00022723"/>
    </source>
</evidence>
<evidence type="ECO:0000256" key="15">
    <source>
        <dbReference type="ARBA" id="ARBA00023014"/>
    </source>
</evidence>
<dbReference type="CDD" id="cd18041">
    <property type="entry name" value="DEXXQc_DNA2"/>
    <property type="match status" value="1"/>
</dbReference>
<evidence type="ECO:0000256" key="20">
    <source>
        <dbReference type="ARBA" id="ARBA00023268"/>
    </source>
</evidence>
<name>H2ZHQ4_CIOSA</name>
<keyword evidence="10 22" id="KW-0227">DNA damage</keyword>
<accession>H2ZHQ4</accession>
<evidence type="ECO:0000256" key="9">
    <source>
        <dbReference type="ARBA" id="ARBA00022759"/>
    </source>
</evidence>
<evidence type="ECO:0000256" key="6">
    <source>
        <dbReference type="ARBA" id="ARBA00022722"/>
    </source>
</evidence>
<dbReference type="Gene3D" id="3.40.50.300">
    <property type="entry name" value="P-loop containing nucleotide triphosphate hydrolases"/>
    <property type="match status" value="2"/>
</dbReference>
<evidence type="ECO:0000256" key="22">
    <source>
        <dbReference type="RuleBase" id="RU367041"/>
    </source>
</evidence>
<evidence type="ECO:0000256" key="4">
    <source>
        <dbReference type="ARBA" id="ARBA00022485"/>
    </source>
</evidence>
<comment type="catalytic activity">
    <reaction evidence="21 22">
        <text>ATP + H2O = ADP + phosphate + H(+)</text>
        <dbReference type="Rhea" id="RHEA:13065"/>
        <dbReference type="ChEBI" id="CHEBI:15377"/>
        <dbReference type="ChEBI" id="CHEBI:15378"/>
        <dbReference type="ChEBI" id="CHEBI:30616"/>
        <dbReference type="ChEBI" id="CHEBI:43474"/>
        <dbReference type="ChEBI" id="CHEBI:456216"/>
        <dbReference type="EC" id="3.6.4.12"/>
    </reaction>
</comment>
<evidence type="ECO:0000256" key="2">
    <source>
        <dbReference type="ARBA" id="ARBA00004173"/>
    </source>
</evidence>
<organism evidence="26 27">
    <name type="scientific">Ciona savignyi</name>
    <name type="common">Pacific transparent sea squirt</name>
    <dbReference type="NCBI Taxonomy" id="51511"/>
    <lineage>
        <taxon>Eukaryota</taxon>
        <taxon>Metazoa</taxon>
        <taxon>Chordata</taxon>
        <taxon>Tunicata</taxon>
        <taxon>Ascidiacea</taxon>
        <taxon>Phlebobranchia</taxon>
        <taxon>Cionidae</taxon>
        <taxon>Ciona</taxon>
    </lineage>
</organism>
<sequence length="986" mass="111127">VENGDIVNLVPENTGAVKGNCTVVDDKNNILVLHPDALISGTTVSNGLGCLRRAILNERFKIPTNADNISPVMLVGTIVHSVFQSAVKLTSTVTRDSLLKLAKDAVSSRRYFSDMYFLLPRLTMNTDSKTVLAQVESYIPQIESWIKEYKRDRPTTGVGSIDFQLPITAVPDHLKPARGSTVRYNASVALTENVWPRFGLKGKIDLTGKFRIKNNKTQAIEHSILPLELKTGKDSHSMEHHVQVVAIYTMFCNERRNKDGRPPDSLPAGLLLYLKNVKSSCVPLKRADQTGVLLLRNKVYYLAKTTIKKSTTSDSTFIPSNFPPTIDNTRSCQRCSQLRNCALMSLKAAIDQTSELMVLLSQIFEHLTDTDLAYFKHWATCTFLEEQETNKKEKQKRFWLKTANERLILQFINVCVNYIRPVAVKVCATAQIQVVLYNLLHCRQDCGMGNTFQIGEMVLISGTEPNHIAMATGVVHAINQSFISITTDRCVPTFWLYFLSSAEMNCPLQSALSNLSILMSDNPQCNSLRQLIIMHREPSFVKNLDFVPRSAKDEVGRMLRGLNRTQRQAIKRVLLSKDYTLVVGMPGSGKTTTIVAMIRILLLCGLRVLVTSYTHSAVDNLLIKLIKYKTKFLRLGRSGQVHPSVHPYTEEGLSLNMKTPRELLKLYDESRVVACTCLAVTSHAFFAIPSQNRPIFDVCIVDEASQIAQPACLAPLLHSRRFVLVGDHLQLPPLVVSQEARKMGADESLFRRLTSHKPALCELTLQYRMNKDIMELSNHVTYEGRLECAHPSVADSTVKLDNYESMKTLMTDDTKWLNRAIDPKISVLFLDTSQTEAYEEELDQGIHNTGEAKIISALTKWLIKAGCNASRIGIIAPFRKQLKAIEEKLNQIEGWCFIKEMFRIINTVDKYQGRDKSVILVSFVRSKEEALGEKLLNDWRRLNVAITRAKHKLVMVGCTRSLMEYDPCKKIIEYVRSKDLVHFVPS</sequence>
<evidence type="ECO:0000256" key="12">
    <source>
        <dbReference type="ARBA" id="ARBA00022806"/>
    </source>
</evidence>
<evidence type="ECO:0000313" key="27">
    <source>
        <dbReference type="Proteomes" id="UP000007875"/>
    </source>
</evidence>
<keyword evidence="20 22" id="KW-0511">Multifunctional enzyme</keyword>
<dbReference type="GO" id="GO:0046872">
    <property type="term" value="F:metal ion binding"/>
    <property type="evidence" value="ECO:0007669"/>
    <property type="project" value="UniProtKB-UniRule"/>
</dbReference>
<dbReference type="GO" id="GO:0005739">
    <property type="term" value="C:mitochondrion"/>
    <property type="evidence" value="ECO:0007669"/>
    <property type="project" value="UniProtKB-SubCell"/>
</dbReference>
<dbReference type="InterPro" id="IPR014808">
    <property type="entry name" value="DNA_replication_fac_Dna2_N"/>
</dbReference>
<dbReference type="InterPro" id="IPR047187">
    <property type="entry name" value="SF1_C_Upf1"/>
</dbReference>
<reference evidence="26" key="3">
    <citation type="submission" date="2025-09" db="UniProtKB">
        <authorList>
            <consortium name="Ensembl"/>
        </authorList>
    </citation>
    <scope>IDENTIFICATION</scope>
</reference>
<dbReference type="SUPFAM" id="SSF52540">
    <property type="entry name" value="P-loop containing nucleoside triphosphate hydrolases"/>
    <property type="match status" value="1"/>
</dbReference>
<dbReference type="InterPro" id="IPR027417">
    <property type="entry name" value="P-loop_NTPase"/>
</dbReference>
<keyword evidence="8 22" id="KW-0547">Nucleotide-binding</keyword>
<dbReference type="CDD" id="cd18808">
    <property type="entry name" value="SF1_C_Upf1"/>
    <property type="match status" value="1"/>
</dbReference>
<dbReference type="InterPro" id="IPR045055">
    <property type="entry name" value="DNA2/NAM7-like"/>
</dbReference>
<dbReference type="GO" id="GO:0051539">
    <property type="term" value="F:4 iron, 4 sulfur cluster binding"/>
    <property type="evidence" value="ECO:0007669"/>
    <property type="project" value="UniProtKB-UniRule"/>
</dbReference>
<dbReference type="GO" id="GO:0016887">
    <property type="term" value="F:ATP hydrolysis activity"/>
    <property type="evidence" value="ECO:0007669"/>
    <property type="project" value="RHEA"/>
</dbReference>
<keyword evidence="11 22" id="KW-0378">Hydrolase</keyword>
<evidence type="ECO:0000256" key="14">
    <source>
        <dbReference type="ARBA" id="ARBA00023004"/>
    </source>
</evidence>
<keyword evidence="27" id="KW-1185">Reference proteome</keyword>
<evidence type="ECO:0000256" key="1">
    <source>
        <dbReference type="ARBA" id="ARBA00001966"/>
    </source>
</evidence>
<dbReference type="Ensembl" id="ENSCSAVT00000017304.1">
    <property type="protein sequence ID" value="ENSCSAVP00000017120.1"/>
    <property type="gene ID" value="ENSCSAVG00000010069.1"/>
</dbReference>
<protein>
    <recommendedName>
        <fullName evidence="22">DNA replication ATP-dependent helicase/nuclease</fullName>
        <ecNumber evidence="22">3.1.-.-</ecNumber>
        <ecNumber evidence="22">3.6.4.12</ecNumber>
    </recommendedName>
</protein>
<evidence type="ECO:0000256" key="16">
    <source>
        <dbReference type="ARBA" id="ARBA00023125"/>
    </source>
</evidence>
<dbReference type="InterPro" id="IPR041677">
    <property type="entry name" value="DNA2/NAM7_AAA_11"/>
</dbReference>
<keyword evidence="9" id="KW-0255">Endonuclease</keyword>
<dbReference type="GO" id="GO:0033567">
    <property type="term" value="P:DNA replication, Okazaki fragment processing"/>
    <property type="evidence" value="ECO:0007669"/>
    <property type="project" value="UniProtKB-UniRule"/>
</dbReference>
<dbReference type="HOGENOM" id="CLU_001666_2_0_1"/>
<keyword evidence="7 22" id="KW-0479">Metal-binding</keyword>